<feature type="transmembrane region" description="Helical" evidence="12">
    <location>
        <begin position="153"/>
        <end position="175"/>
    </location>
</feature>
<comment type="subcellular location">
    <subcellularLocation>
        <location evidence="1">Membrane</location>
        <topology evidence="1">Multi-pass membrane protein</topology>
    </subcellularLocation>
</comment>
<keyword evidence="11 14" id="KW-0407">Ion channel</keyword>
<evidence type="ECO:0000256" key="11">
    <source>
        <dbReference type="ARBA" id="ARBA00023303"/>
    </source>
</evidence>
<dbReference type="EMBL" id="FTNM01000002">
    <property type="protein sequence ID" value="SIQ94955.1"/>
    <property type="molecule type" value="Genomic_DNA"/>
</dbReference>
<dbReference type="PRINTS" id="PR00169">
    <property type="entry name" value="KCHANNEL"/>
</dbReference>
<keyword evidence="8 12" id="KW-1133">Transmembrane helix</keyword>
<keyword evidence="6" id="KW-0851">Voltage-gated channel</keyword>
<evidence type="ECO:0000256" key="8">
    <source>
        <dbReference type="ARBA" id="ARBA00022989"/>
    </source>
</evidence>
<keyword evidence="4 12" id="KW-0812">Transmembrane</keyword>
<evidence type="ECO:0000256" key="2">
    <source>
        <dbReference type="ARBA" id="ARBA00022448"/>
    </source>
</evidence>
<evidence type="ECO:0000256" key="1">
    <source>
        <dbReference type="ARBA" id="ARBA00004141"/>
    </source>
</evidence>
<dbReference type="GO" id="GO:0001508">
    <property type="term" value="P:action potential"/>
    <property type="evidence" value="ECO:0007669"/>
    <property type="project" value="TreeGrafter"/>
</dbReference>
<dbReference type="InterPro" id="IPR028325">
    <property type="entry name" value="VG_K_chnl"/>
</dbReference>
<evidence type="ECO:0000259" key="13">
    <source>
        <dbReference type="Pfam" id="PF00520"/>
    </source>
</evidence>
<dbReference type="AlphaFoldDB" id="A0A1N6WY59"/>
<protein>
    <submittedName>
        <fullName evidence="14">Voltage-gated potassium channel</fullName>
    </submittedName>
</protein>
<organism evidence="14 15">
    <name type="scientific">Pontibacter lucknowensis</name>
    <dbReference type="NCBI Taxonomy" id="1077936"/>
    <lineage>
        <taxon>Bacteria</taxon>
        <taxon>Pseudomonadati</taxon>
        <taxon>Bacteroidota</taxon>
        <taxon>Cytophagia</taxon>
        <taxon>Cytophagales</taxon>
        <taxon>Hymenobacteraceae</taxon>
        <taxon>Pontibacter</taxon>
    </lineage>
</organism>
<evidence type="ECO:0000256" key="3">
    <source>
        <dbReference type="ARBA" id="ARBA00022538"/>
    </source>
</evidence>
<dbReference type="STRING" id="1077936.SAMN05421545_1821"/>
<dbReference type="Proteomes" id="UP000185924">
    <property type="component" value="Unassembled WGS sequence"/>
</dbReference>
<name>A0A1N6WY59_9BACT</name>
<feature type="transmembrane region" description="Helical" evidence="12">
    <location>
        <begin position="187"/>
        <end position="206"/>
    </location>
</feature>
<evidence type="ECO:0000313" key="15">
    <source>
        <dbReference type="Proteomes" id="UP000185924"/>
    </source>
</evidence>
<gene>
    <name evidence="14" type="ORF">SAMN05421545_1821</name>
</gene>
<keyword evidence="3" id="KW-0633">Potassium transport</keyword>
<feature type="transmembrane region" description="Helical" evidence="12">
    <location>
        <begin position="212"/>
        <end position="237"/>
    </location>
</feature>
<keyword evidence="10 12" id="KW-0472">Membrane</keyword>
<feature type="transmembrane region" description="Helical" evidence="12">
    <location>
        <begin position="55"/>
        <end position="76"/>
    </location>
</feature>
<evidence type="ECO:0000313" key="14">
    <source>
        <dbReference type="EMBL" id="SIQ94955.1"/>
    </source>
</evidence>
<feature type="domain" description="Ion transport" evidence="13">
    <location>
        <begin position="26"/>
        <end position="240"/>
    </location>
</feature>
<dbReference type="GO" id="GO:0005249">
    <property type="term" value="F:voltage-gated potassium channel activity"/>
    <property type="evidence" value="ECO:0007669"/>
    <property type="project" value="InterPro"/>
</dbReference>
<keyword evidence="15" id="KW-1185">Reference proteome</keyword>
<evidence type="ECO:0000256" key="4">
    <source>
        <dbReference type="ARBA" id="ARBA00022692"/>
    </source>
</evidence>
<sequence>MATYKSDTLKHKLYSIIFEAETPAGKAFDIMLLLLIIASVVVVSLESVVSLRRDYLPLFQMLEWIFTILFTIEYILRIYSSERPLRYVFSFFGIIDFLAIIPTYLSLFVLGSQYLLVIRVFRLLRIARVFRLTSFVNEGQVLSKALRASMTKITVFLGVVLMMVIVVGALMYVIEGRESGYTSIPKSIYWAIVTLTTVGFGDITPVTPLGQLLASCLMIMGYGIIAVPTGIVSVELANAERLNTTTRVCPNCYKEGHSLTANFCDNCGYELHREEAVGSNI</sequence>
<feature type="transmembrane region" description="Helical" evidence="12">
    <location>
        <begin position="88"/>
        <end position="110"/>
    </location>
</feature>
<keyword evidence="2" id="KW-0813">Transport</keyword>
<feature type="transmembrane region" description="Helical" evidence="12">
    <location>
        <begin position="30"/>
        <end position="49"/>
    </location>
</feature>
<dbReference type="PANTHER" id="PTHR11537:SF254">
    <property type="entry name" value="POTASSIUM VOLTAGE-GATED CHANNEL PROTEIN SHAB"/>
    <property type="match status" value="1"/>
</dbReference>
<reference evidence="15" key="1">
    <citation type="submission" date="2017-01" db="EMBL/GenBank/DDBJ databases">
        <authorList>
            <person name="Varghese N."/>
            <person name="Submissions S."/>
        </authorList>
    </citation>
    <scope>NUCLEOTIDE SEQUENCE [LARGE SCALE GENOMIC DNA]</scope>
    <source>
        <strain evidence="15">DM9</strain>
    </source>
</reference>
<evidence type="ECO:0000256" key="5">
    <source>
        <dbReference type="ARBA" id="ARBA00022826"/>
    </source>
</evidence>
<evidence type="ECO:0000256" key="7">
    <source>
        <dbReference type="ARBA" id="ARBA00022958"/>
    </source>
</evidence>
<evidence type="ECO:0000256" key="6">
    <source>
        <dbReference type="ARBA" id="ARBA00022882"/>
    </source>
</evidence>
<dbReference type="RefSeq" id="WP_076421835.1">
    <property type="nucleotide sequence ID" value="NZ_FTNM01000002.1"/>
</dbReference>
<keyword evidence="9" id="KW-0406">Ion transport</keyword>
<keyword evidence="7" id="KW-0630">Potassium</keyword>
<evidence type="ECO:0000256" key="12">
    <source>
        <dbReference type="SAM" id="Phobius"/>
    </source>
</evidence>
<dbReference type="Gene3D" id="1.10.287.70">
    <property type="match status" value="1"/>
</dbReference>
<evidence type="ECO:0000256" key="10">
    <source>
        <dbReference type="ARBA" id="ARBA00023136"/>
    </source>
</evidence>
<evidence type="ECO:0000256" key="9">
    <source>
        <dbReference type="ARBA" id="ARBA00023065"/>
    </source>
</evidence>
<proteinExistence type="predicted"/>
<dbReference type="Gene3D" id="1.20.120.350">
    <property type="entry name" value="Voltage-gated potassium channels. Chain C"/>
    <property type="match status" value="1"/>
</dbReference>
<dbReference type="SUPFAM" id="SSF81324">
    <property type="entry name" value="Voltage-gated potassium channels"/>
    <property type="match status" value="1"/>
</dbReference>
<dbReference type="OrthoDB" id="9799090at2"/>
<accession>A0A1N6WY59</accession>
<dbReference type="InterPro" id="IPR005821">
    <property type="entry name" value="Ion_trans_dom"/>
</dbReference>
<dbReference type="InterPro" id="IPR027359">
    <property type="entry name" value="Volt_channel_dom_sf"/>
</dbReference>
<keyword evidence="5" id="KW-0631">Potassium channel</keyword>
<dbReference type="GO" id="GO:0008076">
    <property type="term" value="C:voltage-gated potassium channel complex"/>
    <property type="evidence" value="ECO:0007669"/>
    <property type="project" value="InterPro"/>
</dbReference>
<dbReference type="PANTHER" id="PTHR11537">
    <property type="entry name" value="VOLTAGE-GATED POTASSIUM CHANNEL"/>
    <property type="match status" value="1"/>
</dbReference>
<dbReference type="Pfam" id="PF00520">
    <property type="entry name" value="Ion_trans"/>
    <property type="match status" value="1"/>
</dbReference>